<dbReference type="RefSeq" id="WP_143061227.1">
    <property type="nucleotide sequence ID" value="NZ_FNOK01000054.1"/>
</dbReference>
<evidence type="ECO:0000313" key="3">
    <source>
        <dbReference type="EMBL" id="SDZ25171.1"/>
    </source>
</evidence>
<evidence type="ECO:0000256" key="2">
    <source>
        <dbReference type="SAM" id="Phobius"/>
    </source>
</evidence>
<accession>A0A1H3RIX7</accession>
<keyword evidence="2" id="KW-0812">Transmembrane</keyword>
<sequence>MLEIADKLGSVLSALIALVGLALTVYGLRLQRRATRPTAPPPPPAPTVPTRLEVPDRSAWVPSSEYLPPGQSTGMDQGVGYPPMQQPYVPGQAAPRRTVLVIGLVLLAVAIVLGVVTWIL</sequence>
<gene>
    <name evidence="3" type="ORF">SAMN05216215_105429</name>
</gene>
<proteinExistence type="predicted"/>
<keyword evidence="4" id="KW-1185">Reference proteome</keyword>
<dbReference type="AlphaFoldDB" id="A0A1H3RIX7"/>
<dbReference type="OrthoDB" id="9970668at2"/>
<feature type="transmembrane region" description="Helical" evidence="2">
    <location>
        <begin position="12"/>
        <end position="28"/>
    </location>
</feature>
<evidence type="ECO:0000256" key="1">
    <source>
        <dbReference type="SAM" id="MobiDB-lite"/>
    </source>
</evidence>
<protein>
    <submittedName>
        <fullName evidence="3">Uncharacterized protein</fullName>
    </submittedName>
</protein>
<feature type="transmembrane region" description="Helical" evidence="2">
    <location>
        <begin position="99"/>
        <end position="119"/>
    </location>
</feature>
<dbReference type="Proteomes" id="UP000199529">
    <property type="component" value="Unassembled WGS sequence"/>
</dbReference>
<name>A0A1H3RIX7_9PSEU</name>
<organism evidence="3 4">
    <name type="scientific">Saccharopolyspora shandongensis</name>
    <dbReference type="NCBI Taxonomy" id="418495"/>
    <lineage>
        <taxon>Bacteria</taxon>
        <taxon>Bacillati</taxon>
        <taxon>Actinomycetota</taxon>
        <taxon>Actinomycetes</taxon>
        <taxon>Pseudonocardiales</taxon>
        <taxon>Pseudonocardiaceae</taxon>
        <taxon>Saccharopolyspora</taxon>
    </lineage>
</organism>
<reference evidence="4" key="1">
    <citation type="submission" date="2016-10" db="EMBL/GenBank/DDBJ databases">
        <authorList>
            <person name="Varghese N."/>
            <person name="Submissions S."/>
        </authorList>
    </citation>
    <scope>NUCLEOTIDE SEQUENCE [LARGE SCALE GENOMIC DNA]</scope>
    <source>
        <strain evidence="4">CGMCC 4.3530</strain>
    </source>
</reference>
<evidence type="ECO:0000313" key="4">
    <source>
        <dbReference type="Proteomes" id="UP000199529"/>
    </source>
</evidence>
<keyword evidence="2" id="KW-0472">Membrane</keyword>
<keyword evidence="2" id="KW-1133">Transmembrane helix</keyword>
<feature type="region of interest" description="Disordered" evidence="1">
    <location>
        <begin position="62"/>
        <end position="82"/>
    </location>
</feature>
<dbReference type="EMBL" id="FNOK01000054">
    <property type="protein sequence ID" value="SDZ25171.1"/>
    <property type="molecule type" value="Genomic_DNA"/>
</dbReference>